<protein>
    <recommendedName>
        <fullName evidence="4">Secreted protein</fullName>
    </recommendedName>
</protein>
<keyword evidence="3" id="KW-1185">Reference proteome</keyword>
<comment type="caution">
    <text evidence="2">The sequence shown here is derived from an EMBL/GenBank/DDBJ whole genome shotgun (WGS) entry which is preliminary data.</text>
</comment>
<proteinExistence type="predicted"/>
<keyword evidence="1" id="KW-0732">Signal</keyword>
<evidence type="ECO:0000313" key="3">
    <source>
        <dbReference type="Proteomes" id="UP000783871"/>
    </source>
</evidence>
<sequence>MSKRFATRLAGAVALGSAALLLGTPAAAFADHGKGSDRDGGVTCGTVEQSNRAFVANIISDNEVEDSDVAVEQNVSIDQRNENRTQPNTVIVCINDVELELELD</sequence>
<feature type="chain" id="PRO_5046521678" description="Secreted protein" evidence="1">
    <location>
        <begin position="31"/>
        <end position="104"/>
    </location>
</feature>
<name>A0ABX0Z2X3_9ACTN</name>
<dbReference type="Proteomes" id="UP000783871">
    <property type="component" value="Unassembled WGS sequence"/>
</dbReference>
<evidence type="ECO:0008006" key="4">
    <source>
        <dbReference type="Google" id="ProtNLM"/>
    </source>
</evidence>
<evidence type="ECO:0000313" key="2">
    <source>
        <dbReference type="EMBL" id="NJP31828.1"/>
    </source>
</evidence>
<feature type="signal peptide" evidence="1">
    <location>
        <begin position="1"/>
        <end position="30"/>
    </location>
</feature>
<gene>
    <name evidence="2" type="ORF">HCJ94_07455</name>
</gene>
<organism evidence="2 3">
    <name type="scientific">Micromonospora thermarum</name>
    <dbReference type="NCBI Taxonomy" id="2720024"/>
    <lineage>
        <taxon>Bacteria</taxon>
        <taxon>Bacillati</taxon>
        <taxon>Actinomycetota</taxon>
        <taxon>Actinomycetes</taxon>
        <taxon>Micromonosporales</taxon>
        <taxon>Micromonosporaceae</taxon>
        <taxon>Micromonospora</taxon>
    </lineage>
</organism>
<reference evidence="2 3" key="1">
    <citation type="submission" date="2020-03" db="EMBL/GenBank/DDBJ databases">
        <title>WGS of actinomycetes isolated from Thailand.</title>
        <authorList>
            <person name="Thawai C."/>
        </authorList>
    </citation>
    <scope>NUCLEOTIDE SEQUENCE [LARGE SCALE GENOMIC DNA]</scope>
    <source>
        <strain evidence="2 3">HSS6-12</strain>
    </source>
</reference>
<dbReference type="RefSeq" id="WP_168000235.1">
    <property type="nucleotide sequence ID" value="NZ_JAATEO010000006.1"/>
</dbReference>
<evidence type="ECO:0000256" key="1">
    <source>
        <dbReference type="SAM" id="SignalP"/>
    </source>
</evidence>
<dbReference type="EMBL" id="JAATEO010000006">
    <property type="protein sequence ID" value="NJP31828.1"/>
    <property type="molecule type" value="Genomic_DNA"/>
</dbReference>
<accession>A0ABX0Z2X3</accession>